<keyword evidence="5" id="KW-0969">Cilium</keyword>
<name>A0ABU9LNQ1_9BACL</name>
<comment type="caution">
    <text evidence="5">The sequence shown here is derived from an EMBL/GenBank/DDBJ whole genome shotgun (WGS) entry which is preliminary data.</text>
</comment>
<comment type="subcellular location">
    <subcellularLocation>
        <location evidence="4">Cytoplasm</location>
    </subcellularLocation>
</comment>
<sequence>MKIQTKFLGEVQIDPASIIQFPQGIPAFEEEKEFVVIPLGAQSPFVTLQSVQTPSVGFMAAYPYHFKPNYAFDLEQEDLQQLQIEKSEDVLVYAILTLKDTLENSTMNLLAPVAINVKKQIGKQVVLHENAEHPLRYPLKPLEGSVR</sequence>
<dbReference type="NCBIfam" id="NF009793">
    <property type="entry name" value="PRK13285.1-1"/>
    <property type="match status" value="1"/>
</dbReference>
<keyword evidence="2 4" id="KW-1005">Bacterial flagellum biogenesis</keyword>
<comment type="similarity">
    <text evidence="4">Belongs to the FliW family.</text>
</comment>
<evidence type="ECO:0000256" key="1">
    <source>
        <dbReference type="ARBA" id="ARBA00022490"/>
    </source>
</evidence>
<evidence type="ECO:0000256" key="2">
    <source>
        <dbReference type="ARBA" id="ARBA00022795"/>
    </source>
</evidence>
<keyword evidence="6" id="KW-1185">Reference proteome</keyword>
<comment type="subunit">
    <text evidence="4">Interacts with translational regulator CsrA and flagellin(s).</text>
</comment>
<accession>A0ABU9LNQ1</accession>
<organism evidence="5 6">
    <name type="scientific">Kurthia gibsonii</name>
    <dbReference type="NCBI Taxonomy" id="33946"/>
    <lineage>
        <taxon>Bacteria</taxon>
        <taxon>Bacillati</taxon>
        <taxon>Bacillota</taxon>
        <taxon>Bacilli</taxon>
        <taxon>Bacillales</taxon>
        <taxon>Caryophanaceae</taxon>
        <taxon>Kurthia</taxon>
    </lineage>
</organism>
<dbReference type="PANTHER" id="PTHR39190:SF1">
    <property type="entry name" value="FLAGELLAR ASSEMBLY FACTOR FLIW"/>
    <property type="match status" value="1"/>
</dbReference>
<dbReference type="SUPFAM" id="SSF141457">
    <property type="entry name" value="BH3618-like"/>
    <property type="match status" value="1"/>
</dbReference>
<dbReference type="EMBL" id="JBCEWA010000012">
    <property type="protein sequence ID" value="MEL5989434.1"/>
    <property type="molecule type" value="Genomic_DNA"/>
</dbReference>
<proteinExistence type="inferred from homology"/>
<keyword evidence="1 4" id="KW-0963">Cytoplasm</keyword>
<dbReference type="InterPro" id="IPR003775">
    <property type="entry name" value="Flagellar_assembly_factor_FliW"/>
</dbReference>
<dbReference type="RefSeq" id="WP_068455583.1">
    <property type="nucleotide sequence ID" value="NZ_JAMWHJ010000008.1"/>
</dbReference>
<keyword evidence="5" id="KW-0966">Cell projection</keyword>
<evidence type="ECO:0000313" key="6">
    <source>
        <dbReference type="Proteomes" id="UP001398420"/>
    </source>
</evidence>
<reference evidence="5 6" key="1">
    <citation type="submission" date="2024-04" db="EMBL/GenBank/DDBJ databases">
        <authorList>
            <person name="Wu Y.S."/>
            <person name="Zhang L."/>
        </authorList>
    </citation>
    <scope>NUCLEOTIDE SEQUENCE [LARGE SCALE GENOMIC DNA]</scope>
    <source>
        <strain evidence="5 6">KG-01</strain>
    </source>
</reference>
<dbReference type="Gene3D" id="2.30.290.10">
    <property type="entry name" value="BH3618-like"/>
    <property type="match status" value="1"/>
</dbReference>
<dbReference type="InterPro" id="IPR024046">
    <property type="entry name" value="Flagellar_assmbl_FliW_dom_sf"/>
</dbReference>
<evidence type="ECO:0000256" key="4">
    <source>
        <dbReference type="HAMAP-Rule" id="MF_01185"/>
    </source>
</evidence>
<protein>
    <recommendedName>
        <fullName evidence="4">Flagellar assembly factor FliW</fullName>
    </recommendedName>
</protein>
<evidence type="ECO:0000313" key="5">
    <source>
        <dbReference type="EMBL" id="MEL5989434.1"/>
    </source>
</evidence>
<evidence type="ECO:0000256" key="3">
    <source>
        <dbReference type="ARBA" id="ARBA00022845"/>
    </source>
</evidence>
<keyword evidence="5" id="KW-0282">Flagellum</keyword>
<dbReference type="PANTHER" id="PTHR39190">
    <property type="entry name" value="FLAGELLAR ASSEMBLY FACTOR FLIW"/>
    <property type="match status" value="1"/>
</dbReference>
<dbReference type="HAMAP" id="MF_01185">
    <property type="entry name" value="FliW"/>
    <property type="match status" value="1"/>
</dbReference>
<comment type="function">
    <text evidence="4">Acts as an anti-CsrA protein, binds CsrA and prevents it from repressing translation of its target genes, one of which is flagellin. Binds to flagellin and participates in the assembly of the flagellum.</text>
</comment>
<dbReference type="Pfam" id="PF02623">
    <property type="entry name" value="FliW"/>
    <property type="match status" value="1"/>
</dbReference>
<keyword evidence="4" id="KW-0143">Chaperone</keyword>
<dbReference type="Proteomes" id="UP001398420">
    <property type="component" value="Unassembled WGS sequence"/>
</dbReference>
<keyword evidence="3 4" id="KW-0810">Translation regulation</keyword>
<gene>
    <name evidence="4 5" type="primary">fliW</name>
    <name evidence="5" type="ORF">AAF454_13555</name>
</gene>